<name>D5AC37_PICSI</name>
<organism evidence="1">
    <name type="scientific">Picea sitchensis</name>
    <name type="common">Sitka spruce</name>
    <name type="synonym">Pinus sitchensis</name>
    <dbReference type="NCBI Taxonomy" id="3332"/>
    <lineage>
        <taxon>Eukaryota</taxon>
        <taxon>Viridiplantae</taxon>
        <taxon>Streptophyta</taxon>
        <taxon>Embryophyta</taxon>
        <taxon>Tracheophyta</taxon>
        <taxon>Spermatophyta</taxon>
        <taxon>Pinopsida</taxon>
        <taxon>Pinidae</taxon>
        <taxon>Conifers I</taxon>
        <taxon>Pinales</taxon>
        <taxon>Pinaceae</taxon>
        <taxon>Picea</taxon>
    </lineage>
</organism>
<evidence type="ECO:0000313" key="1">
    <source>
        <dbReference type="EMBL" id="ADE77106.1"/>
    </source>
</evidence>
<sequence length="56" mass="6592">MQVQELKRVTTLRDMVQLTEKDFLEKYVNKNAKSSVLWNMYHGGKAGKLIIDKEKH</sequence>
<dbReference type="AlphaFoldDB" id="D5AC37"/>
<reference evidence="1" key="1">
    <citation type="submission" date="2010-04" db="EMBL/GenBank/DDBJ databases">
        <authorList>
            <person name="Reid K.E."/>
            <person name="Liao N."/>
            <person name="Chan S."/>
            <person name="Docking R."/>
            <person name="Taylor G."/>
            <person name="Moore R."/>
            <person name="Mayo M."/>
            <person name="Munro S."/>
            <person name="King J."/>
            <person name="Yanchuk A."/>
            <person name="Holt R."/>
            <person name="Jones S."/>
            <person name="Marra M."/>
            <person name="Ritland C.E."/>
            <person name="Ritland K."/>
            <person name="Bohlmann J."/>
        </authorList>
    </citation>
    <scope>NUCLEOTIDE SEQUENCE</scope>
    <source>
        <tissue evidence="1">Bud</tissue>
    </source>
</reference>
<proteinExistence type="evidence at transcript level"/>
<protein>
    <submittedName>
        <fullName evidence="1">Uncharacterized protein</fullName>
    </submittedName>
</protein>
<dbReference type="EMBL" id="BT123808">
    <property type="protein sequence ID" value="ADE77106.1"/>
    <property type="molecule type" value="mRNA"/>
</dbReference>
<accession>D5AC37</accession>